<reference evidence="3 4" key="1">
    <citation type="submission" date="2007-03" db="EMBL/GenBank/DDBJ databases">
        <title>Complete sequence of Desulfotomaculum reducens MI-1.</title>
        <authorList>
            <consortium name="US DOE Joint Genome Institute"/>
            <person name="Copeland A."/>
            <person name="Lucas S."/>
            <person name="Lapidus A."/>
            <person name="Barry K."/>
            <person name="Detter J.C."/>
            <person name="Glavina del Rio T."/>
            <person name="Hammon N."/>
            <person name="Israni S."/>
            <person name="Dalin E."/>
            <person name="Tice H."/>
            <person name="Pitluck S."/>
            <person name="Sims D."/>
            <person name="Brettin T."/>
            <person name="Bruce D."/>
            <person name="Han C."/>
            <person name="Tapia R."/>
            <person name="Schmutz J."/>
            <person name="Larimer F."/>
            <person name="Land M."/>
            <person name="Hauser L."/>
            <person name="Kyrpides N."/>
            <person name="Kim E."/>
            <person name="Tebo B.M."/>
            <person name="Richardson P."/>
        </authorList>
    </citation>
    <scope>NUCLEOTIDE SEQUENCE [LARGE SCALE GENOMIC DNA]</scope>
    <source>
        <strain evidence="3 4">MI-1</strain>
    </source>
</reference>
<evidence type="ECO:0000259" key="2">
    <source>
        <dbReference type="Pfam" id="PF04982"/>
    </source>
</evidence>
<feature type="transmembrane region" description="Helical" evidence="1">
    <location>
        <begin position="156"/>
        <end position="175"/>
    </location>
</feature>
<proteinExistence type="predicted"/>
<keyword evidence="1" id="KW-0472">Membrane</keyword>
<organism evidence="3 4">
    <name type="scientific">Desulforamulus reducens (strain ATCC BAA-1160 / DSM 100696 / MI-1)</name>
    <name type="common">Desulfotomaculum reducens</name>
    <dbReference type="NCBI Taxonomy" id="349161"/>
    <lineage>
        <taxon>Bacteria</taxon>
        <taxon>Bacillati</taxon>
        <taxon>Bacillota</taxon>
        <taxon>Clostridia</taxon>
        <taxon>Eubacteriales</taxon>
        <taxon>Peptococcaceae</taxon>
        <taxon>Desulforamulus</taxon>
    </lineage>
</organism>
<dbReference type="KEGG" id="drm:Dred_2943"/>
<gene>
    <name evidence="3" type="ordered locus">Dred_2943</name>
</gene>
<keyword evidence="4" id="KW-1185">Reference proteome</keyword>
<dbReference type="InterPro" id="IPR007065">
    <property type="entry name" value="HPP"/>
</dbReference>
<keyword evidence="1" id="KW-1133">Transmembrane helix</keyword>
<dbReference type="PANTHER" id="PTHR33741:SF5">
    <property type="entry name" value="TRANSMEMBRANE PROTEIN DDB_G0269096-RELATED"/>
    <property type="match status" value="1"/>
</dbReference>
<accession>A4J8P3</accession>
<evidence type="ECO:0000313" key="3">
    <source>
        <dbReference type="EMBL" id="ABO51446.1"/>
    </source>
</evidence>
<dbReference type="Pfam" id="PF04982">
    <property type="entry name" value="TM_HPP"/>
    <property type="match status" value="1"/>
</dbReference>
<dbReference type="eggNOG" id="COG3448">
    <property type="taxonomic scope" value="Bacteria"/>
</dbReference>
<feature type="domain" description="HPP transmembrane region" evidence="2">
    <location>
        <begin position="37"/>
        <end position="185"/>
    </location>
</feature>
<dbReference type="PANTHER" id="PTHR33741">
    <property type="entry name" value="TRANSMEMBRANE PROTEIN DDB_G0269096-RELATED"/>
    <property type="match status" value="1"/>
</dbReference>
<dbReference type="STRING" id="349161.Dred_2943"/>
<protein>
    <submittedName>
        <fullName evidence="3">HPP family protein+B94</fullName>
    </submittedName>
</protein>
<keyword evidence="1" id="KW-0812">Transmembrane</keyword>
<dbReference type="EMBL" id="CP000612">
    <property type="protein sequence ID" value="ABO51446.1"/>
    <property type="molecule type" value="Genomic_DNA"/>
</dbReference>
<dbReference type="AlphaFoldDB" id="A4J8P3"/>
<evidence type="ECO:0000313" key="4">
    <source>
        <dbReference type="Proteomes" id="UP000001556"/>
    </source>
</evidence>
<dbReference type="RefSeq" id="WP_011879238.1">
    <property type="nucleotide sequence ID" value="NC_009253.1"/>
</dbReference>
<name>A4J8P3_DESRM</name>
<feature type="transmembrane region" description="Helical" evidence="1">
    <location>
        <begin position="94"/>
        <end position="112"/>
    </location>
</feature>
<feature type="transmembrane region" description="Helical" evidence="1">
    <location>
        <begin position="43"/>
        <end position="61"/>
    </location>
</feature>
<dbReference type="Proteomes" id="UP000001556">
    <property type="component" value="Chromosome"/>
</dbReference>
<dbReference type="HOGENOM" id="CLU_040397_3_0_9"/>
<dbReference type="OrthoDB" id="9811720at2"/>
<dbReference type="InterPro" id="IPR058581">
    <property type="entry name" value="TM_HPP"/>
</dbReference>
<feature type="transmembrane region" description="Helical" evidence="1">
    <location>
        <begin position="119"/>
        <end position="136"/>
    </location>
</feature>
<evidence type="ECO:0000256" key="1">
    <source>
        <dbReference type="SAM" id="Phobius"/>
    </source>
</evidence>
<sequence>MAKNLHPAELTNYPSNLEIVMSYLKKMRGGNCPTFQAVDIRSHLITAVGSFLGIGLIALLNTFYDIPLLVPSLGASAVLLYSACHVPMAQPRNVIGGHLVSAMAGVVVYQWLGNQWWTIALAVTLAIFLMNLTHTLHPPGGATAFVAVYTSQSFTYIFSPVLLGATLLVIIAVLVNNFSHKRHYPNFWF</sequence>